<dbReference type="SUPFAM" id="SSF57903">
    <property type="entry name" value="FYVE/PHD zinc finger"/>
    <property type="match status" value="1"/>
</dbReference>
<sequence length="363" mass="42278">MSSERSTIRFEDLGEPVQKLLRHLKNDIEEDDLELLTFVSVKDMAKIYSDLSLYSNSEEEAASHAEEMWAELKGLLHERREQIKRRDEALQQRERALLEEEEKERQRQQQEDEEEKKEEEETPVVEEAAPAEEGTTDAAKDEADEAARREAAEKKEKKRLQREEKKRKKREARAREAEEERQQLLLEKELLEKQKREQRSKNQKKEWENYVLNHPLEFAERNQNIQQEKVAHLLNTPSVAVDPNAASEGNNAFLRRTYTPKCPNCFQKFPAPPPLWQCPYCYRREGKEIKVWQPDVDENYKSVCALCQCSVGRFTRHHCRSCGRLACGNCTNNRAVIQGMGYGGTVKVCDDCANMPGARVIRS</sequence>
<feature type="compositionally biased region" description="Acidic residues" evidence="5">
    <location>
        <begin position="111"/>
        <end position="124"/>
    </location>
</feature>
<dbReference type="Gene3D" id="3.30.40.10">
    <property type="entry name" value="Zinc/RING finger domain, C3HC4 (zinc finger)"/>
    <property type="match status" value="1"/>
</dbReference>
<dbReference type="InterPro" id="IPR011011">
    <property type="entry name" value="Znf_FYVE_PHD"/>
</dbReference>
<reference evidence="7 8" key="1">
    <citation type="submission" date="2020-08" db="EMBL/GenBank/DDBJ databases">
        <authorList>
            <person name="Newling K."/>
            <person name="Davey J."/>
            <person name="Forrester S."/>
        </authorList>
    </citation>
    <scope>NUCLEOTIDE SEQUENCE [LARGE SCALE GENOMIC DNA]</scope>
    <source>
        <strain evidence="8">Crithidia deanei Carvalho (ATCC PRA-265)</strain>
    </source>
</reference>
<dbReference type="CDD" id="cd00065">
    <property type="entry name" value="FYVE_like_SF"/>
    <property type="match status" value="1"/>
</dbReference>
<evidence type="ECO:0000256" key="4">
    <source>
        <dbReference type="PROSITE-ProRule" id="PRU00091"/>
    </source>
</evidence>
<dbReference type="Proteomes" id="UP000515908">
    <property type="component" value="Chromosome 07"/>
</dbReference>
<keyword evidence="1" id="KW-0479">Metal-binding</keyword>
<feature type="domain" description="FYVE-type" evidence="6">
    <location>
        <begin position="298"/>
        <end position="352"/>
    </location>
</feature>
<dbReference type="PROSITE" id="PS50178">
    <property type="entry name" value="ZF_FYVE"/>
    <property type="match status" value="1"/>
</dbReference>
<feature type="compositionally biased region" description="Basic and acidic residues" evidence="5">
    <location>
        <begin position="94"/>
        <end position="110"/>
    </location>
</feature>
<keyword evidence="3" id="KW-0862">Zinc</keyword>
<evidence type="ECO:0000313" key="7">
    <source>
        <dbReference type="EMBL" id="CAD2216594.1"/>
    </source>
</evidence>
<feature type="compositionally biased region" description="Basic and acidic residues" evidence="5">
    <location>
        <begin position="138"/>
        <end position="155"/>
    </location>
</feature>
<dbReference type="GO" id="GO:0008270">
    <property type="term" value="F:zinc ion binding"/>
    <property type="evidence" value="ECO:0007669"/>
    <property type="project" value="UniProtKB-KW"/>
</dbReference>
<keyword evidence="8" id="KW-1185">Reference proteome</keyword>
<feature type="region of interest" description="Disordered" evidence="5">
    <location>
        <begin position="94"/>
        <end position="177"/>
    </location>
</feature>
<dbReference type="InterPro" id="IPR017455">
    <property type="entry name" value="Znf_FYVE-rel"/>
</dbReference>
<evidence type="ECO:0000256" key="1">
    <source>
        <dbReference type="ARBA" id="ARBA00022723"/>
    </source>
</evidence>
<dbReference type="VEuPathDB" id="TriTrypDB:ADEAN_000405600"/>
<dbReference type="InterPro" id="IPR000306">
    <property type="entry name" value="Znf_FYVE"/>
</dbReference>
<feature type="compositionally biased region" description="Basic residues" evidence="5">
    <location>
        <begin position="156"/>
        <end position="172"/>
    </location>
</feature>
<evidence type="ECO:0000256" key="2">
    <source>
        <dbReference type="ARBA" id="ARBA00022771"/>
    </source>
</evidence>
<proteinExistence type="predicted"/>
<dbReference type="Pfam" id="PF01363">
    <property type="entry name" value="FYVE"/>
    <property type="match status" value="1"/>
</dbReference>
<evidence type="ECO:0000256" key="5">
    <source>
        <dbReference type="SAM" id="MobiDB-lite"/>
    </source>
</evidence>
<evidence type="ECO:0000313" key="8">
    <source>
        <dbReference type="Proteomes" id="UP000515908"/>
    </source>
</evidence>
<dbReference type="SMART" id="SM00064">
    <property type="entry name" value="FYVE"/>
    <property type="match status" value="1"/>
</dbReference>
<protein>
    <submittedName>
        <fullName evidence="7">FYVE zinc finger containing protein, putative</fullName>
    </submittedName>
</protein>
<dbReference type="AlphaFoldDB" id="A0A7G2CCE1"/>
<keyword evidence="2 4" id="KW-0863">Zinc-finger</keyword>
<name>A0A7G2CCE1_9TRYP</name>
<evidence type="ECO:0000256" key="3">
    <source>
        <dbReference type="ARBA" id="ARBA00022833"/>
    </source>
</evidence>
<dbReference type="InterPro" id="IPR013083">
    <property type="entry name" value="Znf_RING/FYVE/PHD"/>
</dbReference>
<organism evidence="7 8">
    <name type="scientific">Angomonas deanei</name>
    <dbReference type="NCBI Taxonomy" id="59799"/>
    <lineage>
        <taxon>Eukaryota</taxon>
        <taxon>Discoba</taxon>
        <taxon>Euglenozoa</taxon>
        <taxon>Kinetoplastea</taxon>
        <taxon>Metakinetoplastina</taxon>
        <taxon>Trypanosomatida</taxon>
        <taxon>Trypanosomatidae</taxon>
        <taxon>Strigomonadinae</taxon>
        <taxon>Angomonas</taxon>
    </lineage>
</organism>
<accession>A0A7G2CCE1</accession>
<gene>
    <name evidence="7" type="ORF">ADEAN_000405600</name>
</gene>
<dbReference type="EMBL" id="LR877151">
    <property type="protein sequence ID" value="CAD2216594.1"/>
    <property type="molecule type" value="Genomic_DNA"/>
</dbReference>
<evidence type="ECO:0000259" key="6">
    <source>
        <dbReference type="PROSITE" id="PS50178"/>
    </source>
</evidence>